<evidence type="ECO:0000313" key="12">
    <source>
        <dbReference type="EMBL" id="QHJ12173.1"/>
    </source>
</evidence>
<dbReference type="InterPro" id="IPR008910">
    <property type="entry name" value="MSC_TM_helix"/>
</dbReference>
<keyword evidence="7" id="KW-0813">Transport</keyword>
<feature type="domain" description="Mechanosensitive ion channel transmembrane helices 2/3" evidence="11">
    <location>
        <begin position="72"/>
        <end position="114"/>
    </location>
</feature>
<name>A0A857JJS5_9ALTE</name>
<feature type="compositionally biased region" description="Polar residues" evidence="8">
    <location>
        <begin position="308"/>
        <end position="323"/>
    </location>
</feature>
<feature type="transmembrane region" description="Helical" evidence="7">
    <location>
        <begin position="28"/>
        <end position="48"/>
    </location>
</feature>
<evidence type="ECO:0000256" key="5">
    <source>
        <dbReference type="ARBA" id="ARBA00022989"/>
    </source>
</evidence>
<dbReference type="InterPro" id="IPR006685">
    <property type="entry name" value="MscS_channel_2nd"/>
</dbReference>
<dbReference type="SUPFAM" id="SSF50182">
    <property type="entry name" value="Sm-like ribonucleoproteins"/>
    <property type="match status" value="1"/>
</dbReference>
<dbReference type="GO" id="GO:0008381">
    <property type="term" value="F:mechanosensitive monoatomic ion channel activity"/>
    <property type="evidence" value="ECO:0007669"/>
    <property type="project" value="InterPro"/>
</dbReference>
<evidence type="ECO:0000259" key="10">
    <source>
        <dbReference type="Pfam" id="PF21082"/>
    </source>
</evidence>
<dbReference type="SUPFAM" id="SSF82861">
    <property type="entry name" value="Mechanosensitive channel protein MscS (YggB), transmembrane region"/>
    <property type="match status" value="1"/>
</dbReference>
<evidence type="ECO:0000256" key="6">
    <source>
        <dbReference type="ARBA" id="ARBA00023136"/>
    </source>
</evidence>
<dbReference type="Gene3D" id="1.10.287.1260">
    <property type="match status" value="1"/>
</dbReference>
<evidence type="ECO:0000256" key="7">
    <source>
        <dbReference type="RuleBase" id="RU369025"/>
    </source>
</evidence>
<keyword evidence="7" id="KW-0406">Ion transport</keyword>
<keyword evidence="4 7" id="KW-0812">Transmembrane</keyword>
<dbReference type="Pfam" id="PF05552">
    <property type="entry name" value="MS_channel_1st_1"/>
    <property type="match status" value="1"/>
</dbReference>
<dbReference type="EMBL" id="CP047656">
    <property type="protein sequence ID" value="QHJ12173.1"/>
    <property type="molecule type" value="Genomic_DNA"/>
</dbReference>
<dbReference type="Proteomes" id="UP000464524">
    <property type="component" value="Chromosome"/>
</dbReference>
<proteinExistence type="inferred from homology"/>
<keyword evidence="3" id="KW-1003">Cell membrane</keyword>
<comment type="subcellular location">
    <subcellularLocation>
        <location evidence="7">Cell inner membrane</location>
        <topology evidence="7">Multi-pass membrane protein</topology>
    </subcellularLocation>
    <subcellularLocation>
        <location evidence="1">Cell membrane</location>
        <topology evidence="1">Multi-pass membrane protein</topology>
    </subcellularLocation>
</comment>
<evidence type="ECO:0000256" key="4">
    <source>
        <dbReference type="ARBA" id="ARBA00022692"/>
    </source>
</evidence>
<feature type="compositionally biased region" description="Polar residues" evidence="8">
    <location>
        <begin position="332"/>
        <end position="341"/>
    </location>
</feature>
<dbReference type="InterPro" id="IPR011014">
    <property type="entry name" value="MscS_channel_TM-2"/>
</dbReference>
<keyword evidence="7" id="KW-0997">Cell inner membrane</keyword>
<comment type="subunit">
    <text evidence="7">Homoheptamer.</text>
</comment>
<dbReference type="AlphaFoldDB" id="A0A857JJS5"/>
<keyword evidence="13" id="KW-1185">Reference proteome</keyword>
<evidence type="ECO:0000256" key="8">
    <source>
        <dbReference type="SAM" id="MobiDB-lite"/>
    </source>
</evidence>
<feature type="compositionally biased region" description="Basic and acidic residues" evidence="8">
    <location>
        <begin position="298"/>
        <end position="307"/>
    </location>
</feature>
<protein>
    <recommendedName>
        <fullName evidence="7">Small-conductance mechanosensitive channel</fullName>
    </recommendedName>
</protein>
<feature type="domain" description="Mechanosensitive ion channel MscS" evidence="9">
    <location>
        <begin position="115"/>
        <end position="181"/>
    </location>
</feature>
<dbReference type="GO" id="GO:0005886">
    <property type="term" value="C:plasma membrane"/>
    <property type="evidence" value="ECO:0007669"/>
    <property type="project" value="UniProtKB-SubCell"/>
</dbReference>
<comment type="similarity">
    <text evidence="2 7">Belongs to the MscS (TC 1.A.23) family.</text>
</comment>
<feature type="transmembrane region" description="Helical" evidence="7">
    <location>
        <begin position="95"/>
        <end position="113"/>
    </location>
</feature>
<evidence type="ECO:0000313" key="13">
    <source>
        <dbReference type="Proteomes" id="UP000464524"/>
    </source>
</evidence>
<comment type="function">
    <text evidence="7">Mechanosensitive channel that participates in the regulation of osmotic pressure changes within the cell, opening in response to stretch forces in the membrane lipid bilayer, without the need for other proteins. Contributes to normal resistance to hypoosmotic shock. Forms an ion channel of 1.0 nanosiemens conductance with a slight preference for anions.</text>
</comment>
<dbReference type="Gene3D" id="2.30.30.60">
    <property type="match status" value="1"/>
</dbReference>
<evidence type="ECO:0000256" key="3">
    <source>
        <dbReference type="ARBA" id="ARBA00022475"/>
    </source>
</evidence>
<dbReference type="RefSeq" id="WP_160180091.1">
    <property type="nucleotide sequence ID" value="NZ_CP047656.1"/>
</dbReference>
<keyword evidence="6 7" id="KW-0472">Membrane</keyword>
<feature type="transmembrane region" description="Helical" evidence="7">
    <location>
        <begin position="68"/>
        <end position="89"/>
    </location>
</feature>
<dbReference type="Pfam" id="PF00924">
    <property type="entry name" value="MS_channel_2nd"/>
    <property type="match status" value="1"/>
</dbReference>
<dbReference type="KEGG" id="pmes:FX988_02424"/>
<sequence>MEFTALGEFSSLITDKLQSWLEQTIAHLPNFVVAIIITIVFSILARVLSKMLRKGLHRALESRQIADLLASIFKAIVMCTGLFIALEFLGLSGTVTSLLAGAGIVGLAIGFAFQDMTENLIAGIAMGIRKPFELGDVVQAEGVFGNVRAINLRNTIVETFFGQIEVIPNKILFRNILTNYSTIGVRRLEIPVGISYGDDPAAAAKLLTDKMNECDFVVKKEETAVYVESFGDSSINMLVWFWIDYPGDTGFMVARHKAIILIKKTLEEADFLIPFPIRTLDFGAKGGEKLDSMLSNQKHPDEQKVETNDQSQESASKQTFSKQHATKADAPSSPSDGESQS</sequence>
<gene>
    <name evidence="12" type="ORF">FX988_02424</name>
</gene>
<dbReference type="InterPro" id="IPR011066">
    <property type="entry name" value="MscS_channel_C_sf"/>
</dbReference>
<evidence type="ECO:0000259" key="9">
    <source>
        <dbReference type="Pfam" id="PF00924"/>
    </source>
</evidence>
<dbReference type="Pfam" id="PF21082">
    <property type="entry name" value="MS_channel_3rd"/>
    <property type="match status" value="1"/>
</dbReference>
<comment type="caution">
    <text evidence="7">Lacks conserved residue(s) required for the propagation of feature annotation.</text>
</comment>
<dbReference type="InterPro" id="IPR045275">
    <property type="entry name" value="MscS_archaea/bacteria_type"/>
</dbReference>
<dbReference type="SUPFAM" id="SSF82689">
    <property type="entry name" value="Mechanosensitive channel protein MscS (YggB), C-terminal domain"/>
    <property type="match status" value="1"/>
</dbReference>
<dbReference type="Gene3D" id="3.30.70.100">
    <property type="match status" value="1"/>
</dbReference>
<organism evidence="12 13">
    <name type="scientific">Paraglaciecola mesophila</name>
    <dbReference type="NCBI Taxonomy" id="197222"/>
    <lineage>
        <taxon>Bacteria</taxon>
        <taxon>Pseudomonadati</taxon>
        <taxon>Pseudomonadota</taxon>
        <taxon>Gammaproteobacteria</taxon>
        <taxon>Alteromonadales</taxon>
        <taxon>Alteromonadaceae</taxon>
        <taxon>Paraglaciecola</taxon>
    </lineage>
</organism>
<dbReference type="PANTHER" id="PTHR30221">
    <property type="entry name" value="SMALL-CONDUCTANCE MECHANOSENSITIVE CHANNEL"/>
    <property type="match status" value="1"/>
</dbReference>
<dbReference type="InterPro" id="IPR049278">
    <property type="entry name" value="MS_channel_C"/>
</dbReference>
<dbReference type="Pfam" id="PF21088">
    <property type="entry name" value="MS_channel_1st"/>
    <property type="match status" value="1"/>
</dbReference>
<accession>A0A857JJS5</accession>
<reference evidence="12 13" key="1">
    <citation type="submission" date="2019-12" db="EMBL/GenBank/DDBJ databases">
        <title>Genome sequencing and assembly of endphytes of Porphyra tenera.</title>
        <authorList>
            <person name="Park J.M."/>
            <person name="Shin R."/>
            <person name="Jo S.H."/>
        </authorList>
    </citation>
    <scope>NUCLEOTIDE SEQUENCE [LARGE SCALE GENOMIC DNA]</scope>
    <source>
        <strain evidence="12 13">GPM4</strain>
    </source>
</reference>
<evidence type="ECO:0000259" key="11">
    <source>
        <dbReference type="Pfam" id="PF21088"/>
    </source>
</evidence>
<evidence type="ECO:0000256" key="1">
    <source>
        <dbReference type="ARBA" id="ARBA00004651"/>
    </source>
</evidence>
<feature type="domain" description="Mechanosensitive ion channel MscS C-terminal" evidence="10">
    <location>
        <begin position="189"/>
        <end position="268"/>
    </location>
</feature>
<dbReference type="OrthoDB" id="9799209at2"/>
<keyword evidence="7" id="KW-0407">Ion channel</keyword>
<keyword evidence="5 7" id="KW-1133">Transmembrane helix</keyword>
<evidence type="ECO:0000256" key="2">
    <source>
        <dbReference type="ARBA" id="ARBA00008017"/>
    </source>
</evidence>
<dbReference type="InterPro" id="IPR010920">
    <property type="entry name" value="LSM_dom_sf"/>
</dbReference>
<feature type="region of interest" description="Disordered" evidence="8">
    <location>
        <begin position="291"/>
        <end position="341"/>
    </location>
</feature>
<dbReference type="InterPro" id="IPR049142">
    <property type="entry name" value="MS_channel_1st"/>
</dbReference>
<dbReference type="PANTHER" id="PTHR30221:SF1">
    <property type="entry name" value="SMALL-CONDUCTANCE MECHANOSENSITIVE CHANNEL"/>
    <property type="match status" value="1"/>
</dbReference>
<dbReference type="InterPro" id="IPR023408">
    <property type="entry name" value="MscS_beta-dom_sf"/>
</dbReference>